<reference evidence="10" key="1">
    <citation type="journal article" date="2019" name="Int. J. Syst. Evol. Microbiol.">
        <title>The Global Catalogue of Microorganisms (GCM) 10K type strain sequencing project: providing services to taxonomists for standard genome sequencing and annotation.</title>
        <authorList>
            <consortium name="The Broad Institute Genomics Platform"/>
            <consortium name="The Broad Institute Genome Sequencing Center for Infectious Disease"/>
            <person name="Wu L."/>
            <person name="Ma J."/>
        </authorList>
    </citation>
    <scope>NUCLEOTIDE SEQUENCE [LARGE SCALE GENOMIC DNA]</scope>
    <source>
        <strain evidence="10">CCUG 55608</strain>
    </source>
</reference>
<keyword evidence="3 6" id="KW-0812">Transmembrane</keyword>
<dbReference type="PANTHER" id="PTHR30572">
    <property type="entry name" value="MEMBRANE COMPONENT OF TRANSPORTER-RELATED"/>
    <property type="match status" value="1"/>
</dbReference>
<dbReference type="RefSeq" id="WP_265991521.1">
    <property type="nucleotide sequence ID" value="NZ_CP110973.1"/>
</dbReference>
<comment type="subcellular location">
    <subcellularLocation>
        <location evidence="1">Cell membrane</location>
        <topology evidence="1">Multi-pass membrane protein</topology>
    </subcellularLocation>
</comment>
<gene>
    <name evidence="9" type="ORF">ACFQ4C_08910</name>
</gene>
<accession>A0ABW3QD15</accession>
<keyword evidence="4 6" id="KW-1133">Transmembrane helix</keyword>
<keyword evidence="10" id="KW-1185">Reference proteome</keyword>
<evidence type="ECO:0000313" key="10">
    <source>
        <dbReference type="Proteomes" id="UP001597116"/>
    </source>
</evidence>
<evidence type="ECO:0000256" key="2">
    <source>
        <dbReference type="ARBA" id="ARBA00022475"/>
    </source>
</evidence>
<dbReference type="PROSITE" id="PS51257">
    <property type="entry name" value="PROKAR_LIPOPROTEIN"/>
    <property type="match status" value="1"/>
</dbReference>
<evidence type="ECO:0000259" key="7">
    <source>
        <dbReference type="Pfam" id="PF02687"/>
    </source>
</evidence>
<name>A0ABW3QD15_9BACT</name>
<dbReference type="PANTHER" id="PTHR30572:SF18">
    <property type="entry name" value="ABC-TYPE MACROLIDE FAMILY EXPORT SYSTEM PERMEASE COMPONENT 2"/>
    <property type="match status" value="1"/>
</dbReference>
<keyword evidence="2" id="KW-1003">Cell membrane</keyword>
<feature type="domain" description="ABC3 transporter permease C-terminal" evidence="7">
    <location>
        <begin position="673"/>
        <end position="785"/>
    </location>
</feature>
<protein>
    <submittedName>
        <fullName evidence="9">ABC transporter permease</fullName>
    </submittedName>
</protein>
<evidence type="ECO:0000313" key="9">
    <source>
        <dbReference type="EMBL" id="MFD1141226.1"/>
    </source>
</evidence>
<feature type="transmembrane region" description="Helical" evidence="6">
    <location>
        <begin position="269"/>
        <end position="291"/>
    </location>
</feature>
<feature type="transmembrane region" description="Helical" evidence="6">
    <location>
        <begin position="706"/>
        <end position="736"/>
    </location>
</feature>
<feature type="transmembrane region" description="Helical" evidence="6">
    <location>
        <begin position="412"/>
        <end position="435"/>
    </location>
</feature>
<feature type="transmembrane region" description="Helical" evidence="6">
    <location>
        <begin position="21"/>
        <end position="41"/>
    </location>
</feature>
<keyword evidence="5 6" id="KW-0472">Membrane</keyword>
<feature type="transmembrane region" description="Helical" evidence="6">
    <location>
        <begin position="667"/>
        <end position="694"/>
    </location>
</feature>
<organism evidence="9 10">
    <name type="scientific">Larkinella insperata</name>
    <dbReference type="NCBI Taxonomy" id="332158"/>
    <lineage>
        <taxon>Bacteria</taxon>
        <taxon>Pseudomonadati</taxon>
        <taxon>Bacteroidota</taxon>
        <taxon>Cytophagia</taxon>
        <taxon>Cytophagales</taxon>
        <taxon>Spirosomataceae</taxon>
        <taxon>Larkinella</taxon>
    </lineage>
</organism>
<feature type="transmembrane region" description="Helical" evidence="6">
    <location>
        <begin position="365"/>
        <end position="391"/>
    </location>
</feature>
<proteinExistence type="predicted"/>
<dbReference type="EMBL" id="JBHTLP010000008">
    <property type="protein sequence ID" value="MFD1141226.1"/>
    <property type="molecule type" value="Genomic_DNA"/>
</dbReference>
<sequence>MLYNYLKIAVRNLWKNRLFTTINVLGLSVGLACVVVLILFAQKCLTWDGFHANIDRLYYVQTQTNGQTYNQTVYPILDQLVKEYAEIEAGTHIQTWSNPWIRYGQKDLQPATVYVDTTFFRVFSFPLKFGDRGTALRGKRSIVLSEETAQNLFGAINPVGKSLTLNDSLQYTVTGVLAKIPENSSQQFQAILPTATLLELPYFKENADWYNTFAQVYVLLKEGVDKRRLEAKFPAMVKAHFTPEGQNRAVLLNEYRNFVHDQNPTFSGLIYGAITMAAFLLLIISINLINLTTASALPRTKEVAMRQVVGATRLIVLKQFWIESGLVVLLSLGLSALFAYSYLIPGFNELRSGHMQLNISWASDYPTITVVLGIALAVATVSGTYPALYLLSLKTTEAVKGKISADPNRGRIRQNALIVLQFTLAVVFIIGTIGMRQQIQFMKKANLGYTKQNILVFNTDLAYRDEQLALSQGQRILDALYQSSAVQEFTTSDVTPERYWSNYNEYYPEGKEGQKVKFRHVAGAVRYFETYGIPIIEGRAFSDATPADSVSNAVIINEAAMKALGWTTAVGKRIRQQNNDRVYTVIGVSKNYHYQSLKEHIEPLLHWYGGRQRLASYLTVRLTDEAKAPELIRHLEAEFKKLPARRPLSYYYLSDQVDKAYRSIDNIWRMVGFVTLVAIITACAGIFGLISLVTKRRTKEIGIRKVLGASVFSIATLLSTDFLKLVLLALLIGSPIAWWVGEKMLSYFAYQFPIQWWYFAVGGILALGIALLTVSFQSIKAALLNPVKSLRSE</sequence>
<evidence type="ECO:0000256" key="1">
    <source>
        <dbReference type="ARBA" id="ARBA00004651"/>
    </source>
</evidence>
<comment type="caution">
    <text evidence="9">The sequence shown here is derived from an EMBL/GenBank/DDBJ whole genome shotgun (WGS) entry which is preliminary data.</text>
</comment>
<evidence type="ECO:0000256" key="6">
    <source>
        <dbReference type="SAM" id="Phobius"/>
    </source>
</evidence>
<feature type="transmembrane region" description="Helical" evidence="6">
    <location>
        <begin position="320"/>
        <end position="345"/>
    </location>
</feature>
<dbReference type="Pfam" id="PF02687">
    <property type="entry name" value="FtsX"/>
    <property type="match status" value="2"/>
</dbReference>
<evidence type="ECO:0000256" key="5">
    <source>
        <dbReference type="ARBA" id="ARBA00023136"/>
    </source>
</evidence>
<feature type="domain" description="MacB-like periplasmic core" evidence="8">
    <location>
        <begin position="20"/>
        <end position="233"/>
    </location>
</feature>
<dbReference type="InterPro" id="IPR050250">
    <property type="entry name" value="Macrolide_Exporter_MacB"/>
</dbReference>
<dbReference type="Pfam" id="PF12704">
    <property type="entry name" value="MacB_PCD"/>
    <property type="match status" value="2"/>
</dbReference>
<feature type="domain" description="MacB-like periplasmic core" evidence="8">
    <location>
        <begin position="420"/>
        <end position="636"/>
    </location>
</feature>
<dbReference type="InterPro" id="IPR003838">
    <property type="entry name" value="ABC3_permease_C"/>
</dbReference>
<evidence type="ECO:0000256" key="3">
    <source>
        <dbReference type="ARBA" id="ARBA00022692"/>
    </source>
</evidence>
<evidence type="ECO:0000256" key="4">
    <source>
        <dbReference type="ARBA" id="ARBA00022989"/>
    </source>
</evidence>
<evidence type="ECO:0000259" key="8">
    <source>
        <dbReference type="Pfam" id="PF12704"/>
    </source>
</evidence>
<feature type="domain" description="ABC3 transporter permease C-terminal" evidence="7">
    <location>
        <begin position="275"/>
        <end position="392"/>
    </location>
</feature>
<dbReference type="Proteomes" id="UP001597116">
    <property type="component" value="Unassembled WGS sequence"/>
</dbReference>
<feature type="transmembrane region" description="Helical" evidence="6">
    <location>
        <begin position="756"/>
        <end position="776"/>
    </location>
</feature>
<dbReference type="InterPro" id="IPR025857">
    <property type="entry name" value="MacB_PCD"/>
</dbReference>